<feature type="transmembrane region" description="Helical" evidence="1">
    <location>
        <begin position="270"/>
        <end position="290"/>
    </location>
</feature>
<feature type="transmembrane region" description="Helical" evidence="1">
    <location>
        <begin position="62"/>
        <end position="83"/>
    </location>
</feature>
<evidence type="ECO:0000313" key="3">
    <source>
        <dbReference type="EMBL" id="AIF02200.1"/>
    </source>
</evidence>
<organism evidence="3">
    <name type="scientific">uncultured marine group II/III euryarchaeote KM3_155_E06</name>
    <dbReference type="NCBI Taxonomy" id="1457897"/>
    <lineage>
        <taxon>Archaea</taxon>
        <taxon>Methanobacteriati</taxon>
        <taxon>Methanobacteriota</taxon>
        <taxon>environmental samples</taxon>
    </lineage>
</organism>
<feature type="transmembrane region" description="Helical" evidence="1">
    <location>
        <begin position="236"/>
        <end position="258"/>
    </location>
</feature>
<feature type="transmembrane region" description="Helical" evidence="1">
    <location>
        <begin position="417"/>
        <end position="436"/>
    </location>
</feature>
<dbReference type="SUPFAM" id="SSF81442">
    <property type="entry name" value="Cytochrome c oxidase subunit I-like"/>
    <property type="match status" value="1"/>
</dbReference>
<feature type="transmembrane region" description="Helical" evidence="1">
    <location>
        <begin position="462"/>
        <end position="484"/>
    </location>
</feature>
<protein>
    <recommendedName>
        <fullName evidence="2">SAP domain-containing protein</fullName>
    </recommendedName>
</protein>
<proteinExistence type="predicted"/>
<keyword evidence="1" id="KW-0812">Transmembrane</keyword>
<feature type="domain" description="SAP" evidence="2">
    <location>
        <begin position="579"/>
        <end position="609"/>
    </location>
</feature>
<evidence type="ECO:0000259" key="2">
    <source>
        <dbReference type="Pfam" id="PF02037"/>
    </source>
</evidence>
<feature type="transmembrane region" description="Helical" evidence="1">
    <location>
        <begin position="344"/>
        <end position="364"/>
    </location>
</feature>
<dbReference type="Pfam" id="PF02037">
    <property type="entry name" value="SAP"/>
    <property type="match status" value="1"/>
</dbReference>
<feature type="transmembrane region" description="Helical" evidence="1">
    <location>
        <begin position="108"/>
        <end position="130"/>
    </location>
</feature>
<feature type="transmembrane region" description="Helical" evidence="1">
    <location>
        <begin position="6"/>
        <end position="26"/>
    </location>
</feature>
<dbReference type="InterPro" id="IPR036927">
    <property type="entry name" value="Cyt_c_oxase-like_su1_sf"/>
</dbReference>
<feature type="transmembrane region" description="Helical" evidence="1">
    <location>
        <begin position="302"/>
        <end position="323"/>
    </location>
</feature>
<keyword evidence="1" id="KW-0472">Membrane</keyword>
<name>A0A075GG46_9EURY</name>
<dbReference type="AlphaFoldDB" id="A0A075GG46"/>
<dbReference type="InterPro" id="IPR003034">
    <property type="entry name" value="SAP_dom"/>
</dbReference>
<dbReference type="Gene3D" id="1.20.210.10">
    <property type="entry name" value="Cytochrome c oxidase-like, subunit I domain"/>
    <property type="match status" value="1"/>
</dbReference>
<feature type="transmembrane region" description="Helical" evidence="1">
    <location>
        <begin position="210"/>
        <end position="230"/>
    </location>
</feature>
<evidence type="ECO:0000256" key="1">
    <source>
        <dbReference type="SAM" id="Phobius"/>
    </source>
</evidence>
<accession>A0A075GG46</accession>
<feature type="transmembrane region" description="Helical" evidence="1">
    <location>
        <begin position="384"/>
        <end position="405"/>
    </location>
</feature>
<dbReference type="EMBL" id="KF900643">
    <property type="protein sequence ID" value="AIF02200.1"/>
    <property type="molecule type" value="Genomic_DNA"/>
</dbReference>
<keyword evidence="1" id="KW-1133">Transmembrane helix</keyword>
<sequence>MNGIVLTLLSFYGWLLLVRFLAMRGLGPFSSFTRDMSKFMLGKALGPANELFQNRPGSAGRIWLLHGVMWFIIASTLTFTKLWTAHEPDALASLGSIGYAPTDAQSSAALHLASVFGALSMTLIGAGLLVQSRLSGSLASESNGALMGWAWSMTTFVGLVIAHTSLIGEVAWFELPPVYYLVFSLIALPLFINHLLTVTEDKIPPVVPQWFLVLGLASLVWIGPAGLLLLQGENQLLAWWMLKVVFGCWLLATALGIAHHVVPAALGRPLWSRSLSTVALVGTFLTVTPLGASGGVADAGEFLQAMVGIFLALSLLPLIAAVANLSATASGGWHELSSSHGASMTMVGVVLLIPVALTSLFASVSAFGGGNELSHISGTLDVLAIWASLGLIALGGAHCLFPHASGRQLFSRSKSRWTFWLIIVGVSGFAVGQLIVDHVDATLAGDGVAEALEAAEVTAPDLAGSIALFAAVMFYGVVVGSILLMQNMIMGIFRGTPVGDELAMPAGPTPVRHTLTSGKTSIRRLLSDGVGVDTDIVVDDDDGGRLSLADLANQADEVDDDADEEIDEESAEIPDALSLNKMRKPELVELASSLGKESSGTKADIIARIVA</sequence>
<feature type="transmembrane region" description="Helical" evidence="1">
    <location>
        <begin position="178"/>
        <end position="198"/>
    </location>
</feature>
<reference evidence="3" key="1">
    <citation type="journal article" date="2014" name="Genome Biol. Evol.">
        <title>Pangenome evidence for extensive interdomain horizontal transfer affecting lineage core and shell genes in uncultured planktonic thaumarchaeota and euryarchaeota.</title>
        <authorList>
            <person name="Deschamps P."/>
            <person name="Zivanovic Y."/>
            <person name="Moreira D."/>
            <person name="Rodriguez-Valera F."/>
            <person name="Lopez-Garcia P."/>
        </authorList>
    </citation>
    <scope>NUCLEOTIDE SEQUENCE</scope>
</reference>
<feature type="transmembrane region" description="Helical" evidence="1">
    <location>
        <begin position="150"/>
        <end position="172"/>
    </location>
</feature>